<dbReference type="RefSeq" id="WP_045685057.1">
    <property type="nucleotide sequence ID" value="NZ_CP010803.1"/>
</dbReference>
<dbReference type="KEGG" id="mey:TM49_09530"/>
<proteinExistence type="predicted"/>
<dbReference type="Pfam" id="PF01381">
    <property type="entry name" value="HTH_3"/>
    <property type="match status" value="1"/>
</dbReference>
<feature type="domain" description="HTH cro/C1-type" evidence="1">
    <location>
        <begin position="11"/>
        <end position="65"/>
    </location>
</feature>
<dbReference type="Gene3D" id="1.10.260.40">
    <property type="entry name" value="lambda repressor-like DNA-binding domains"/>
    <property type="match status" value="1"/>
</dbReference>
<dbReference type="Proteomes" id="UP000032611">
    <property type="component" value="Chromosome"/>
</dbReference>
<dbReference type="OrthoDB" id="9815697at2"/>
<dbReference type="EMBL" id="CP010803">
    <property type="protein sequence ID" value="AJY48081.1"/>
    <property type="molecule type" value="Genomic_DNA"/>
</dbReference>
<reference evidence="2 3" key="1">
    <citation type="journal article" date="2015" name="Genome Announc.">
        <title>Complete genome sequence of Martelella endophytica YC6887, which has antifungal activity associated with a halophyte.</title>
        <authorList>
            <person name="Khan A."/>
            <person name="Khan H."/>
            <person name="Chung E.J."/>
            <person name="Hossain M.T."/>
            <person name="Chung Y.R."/>
        </authorList>
    </citation>
    <scope>NUCLEOTIDE SEQUENCE [LARGE SCALE GENOMIC DNA]</scope>
    <source>
        <strain evidence="2">YC6887</strain>
    </source>
</reference>
<dbReference type="InterPro" id="IPR001387">
    <property type="entry name" value="Cro/C1-type_HTH"/>
</dbReference>
<accession>A0A0D5LVP1</accession>
<dbReference type="PATRIC" id="fig|1486262.3.peg.1973"/>
<dbReference type="GO" id="GO:0003677">
    <property type="term" value="F:DNA binding"/>
    <property type="evidence" value="ECO:0007669"/>
    <property type="project" value="InterPro"/>
</dbReference>
<dbReference type="SMART" id="SM00530">
    <property type="entry name" value="HTH_XRE"/>
    <property type="match status" value="1"/>
</dbReference>
<gene>
    <name evidence="2" type="ORF">TM49_09530</name>
</gene>
<evidence type="ECO:0000313" key="2">
    <source>
        <dbReference type="EMBL" id="AJY48081.1"/>
    </source>
</evidence>
<dbReference type="AlphaFoldDB" id="A0A0D5LVP1"/>
<name>A0A0D5LVP1_MAREN</name>
<evidence type="ECO:0000313" key="3">
    <source>
        <dbReference type="Proteomes" id="UP000032611"/>
    </source>
</evidence>
<evidence type="ECO:0000259" key="1">
    <source>
        <dbReference type="PROSITE" id="PS50943"/>
    </source>
</evidence>
<dbReference type="CDD" id="cd00093">
    <property type="entry name" value="HTH_XRE"/>
    <property type="match status" value="1"/>
</dbReference>
<dbReference type="InterPro" id="IPR010982">
    <property type="entry name" value="Lambda_DNA-bd_dom_sf"/>
</dbReference>
<dbReference type="SUPFAM" id="SSF47413">
    <property type="entry name" value="lambda repressor-like DNA-binding domains"/>
    <property type="match status" value="1"/>
</dbReference>
<keyword evidence="3" id="KW-1185">Reference proteome</keyword>
<protein>
    <submittedName>
        <fullName evidence="2">XRE family transcriptional regulator</fullName>
    </submittedName>
</protein>
<sequence length="70" mass="7982">MEIREIFAQNLKAARKAKGISQEELAHRAGIDRTYVGALERCRYAVSIDVADRLAVVLETEVWRLLQPKD</sequence>
<organism evidence="2 3">
    <name type="scientific">Martelella endophytica</name>
    <dbReference type="NCBI Taxonomy" id="1486262"/>
    <lineage>
        <taxon>Bacteria</taxon>
        <taxon>Pseudomonadati</taxon>
        <taxon>Pseudomonadota</taxon>
        <taxon>Alphaproteobacteria</taxon>
        <taxon>Hyphomicrobiales</taxon>
        <taxon>Aurantimonadaceae</taxon>
        <taxon>Martelella</taxon>
    </lineage>
</organism>
<dbReference type="HOGENOM" id="CLU_066192_29_1_5"/>
<dbReference type="PROSITE" id="PS50943">
    <property type="entry name" value="HTH_CROC1"/>
    <property type="match status" value="1"/>
</dbReference>